<dbReference type="Proteomes" id="UP000694888">
    <property type="component" value="Unplaced"/>
</dbReference>
<reference evidence="5" key="1">
    <citation type="submission" date="2025-08" db="UniProtKB">
        <authorList>
            <consortium name="RefSeq"/>
        </authorList>
    </citation>
    <scope>IDENTIFICATION</scope>
</reference>
<keyword evidence="2" id="KW-0812">Transmembrane</keyword>
<feature type="region of interest" description="Disordered" evidence="1">
    <location>
        <begin position="221"/>
        <end position="262"/>
    </location>
</feature>
<evidence type="ECO:0000313" key="4">
    <source>
        <dbReference type="Proteomes" id="UP000694888"/>
    </source>
</evidence>
<evidence type="ECO:0000313" key="5">
    <source>
        <dbReference type="RefSeq" id="XP_005098086.2"/>
    </source>
</evidence>
<feature type="compositionally biased region" description="Low complexity" evidence="1">
    <location>
        <begin position="223"/>
        <end position="234"/>
    </location>
</feature>
<evidence type="ECO:0000256" key="1">
    <source>
        <dbReference type="SAM" id="MobiDB-lite"/>
    </source>
</evidence>
<feature type="compositionally biased region" description="Polar residues" evidence="1">
    <location>
        <begin position="37"/>
        <end position="54"/>
    </location>
</feature>
<gene>
    <name evidence="5" type="primary">LOC101863668</name>
</gene>
<sequence>MKSTGCLVLFGLLQFLAIGLVEETSAVQPSDAAHSSLGIQPSSSIMESGTSRLDSSSVVMKGPSSSQVASSSAVMPGDAGATVEISPTKTVFPSSDDQFKESVSSIMGSSFVAPPLASENVSQATVLPDLPVVPSSLLDAATPSLEEASQSVTVLAVEPTSGTIASGSIFSAASEVIFNSSVMEVSGSNSTVVPDDVGSLSATPSESVLTTLSMDLTMEPMQASSTLSPSPASSDLVVPTASLTTSAEPTADKSKNDDDGGMPSGGKVAVAVIVSLCLVALIIAGVVCYRKHSFTHRSLKEFLTSSVRYKTYNNASYKDDEGSLIMPDRR</sequence>
<keyword evidence="3" id="KW-0732">Signal</keyword>
<feature type="chain" id="PRO_5045863303" evidence="3">
    <location>
        <begin position="27"/>
        <end position="330"/>
    </location>
</feature>
<feature type="transmembrane region" description="Helical" evidence="2">
    <location>
        <begin position="268"/>
        <end position="289"/>
    </location>
</feature>
<protein>
    <submittedName>
        <fullName evidence="5">Probable GPI-anchored adhesin-like protein PGA25</fullName>
    </submittedName>
</protein>
<accession>A0ABM0JNW5</accession>
<feature type="compositionally biased region" description="Low complexity" evidence="1">
    <location>
        <begin position="55"/>
        <end position="73"/>
    </location>
</feature>
<keyword evidence="2" id="KW-1133">Transmembrane helix</keyword>
<organism evidence="4 5">
    <name type="scientific">Aplysia californica</name>
    <name type="common">California sea hare</name>
    <dbReference type="NCBI Taxonomy" id="6500"/>
    <lineage>
        <taxon>Eukaryota</taxon>
        <taxon>Metazoa</taxon>
        <taxon>Spiralia</taxon>
        <taxon>Lophotrochozoa</taxon>
        <taxon>Mollusca</taxon>
        <taxon>Gastropoda</taxon>
        <taxon>Heterobranchia</taxon>
        <taxon>Euthyneura</taxon>
        <taxon>Tectipleura</taxon>
        <taxon>Aplysiida</taxon>
        <taxon>Aplysioidea</taxon>
        <taxon>Aplysiidae</taxon>
        <taxon>Aplysia</taxon>
    </lineage>
</organism>
<evidence type="ECO:0000256" key="2">
    <source>
        <dbReference type="SAM" id="Phobius"/>
    </source>
</evidence>
<proteinExistence type="predicted"/>
<feature type="signal peptide" evidence="3">
    <location>
        <begin position="1"/>
        <end position="26"/>
    </location>
</feature>
<dbReference type="RefSeq" id="XP_005098086.2">
    <property type="nucleotide sequence ID" value="XM_005098029.3"/>
</dbReference>
<keyword evidence="4" id="KW-1185">Reference proteome</keyword>
<evidence type="ECO:0000256" key="3">
    <source>
        <dbReference type="SAM" id="SignalP"/>
    </source>
</evidence>
<dbReference type="GeneID" id="101863668"/>
<keyword evidence="2" id="KW-0472">Membrane</keyword>
<feature type="region of interest" description="Disordered" evidence="1">
    <location>
        <begin position="30"/>
        <end position="73"/>
    </location>
</feature>
<name>A0ABM0JNW5_APLCA</name>